<evidence type="ECO:0000256" key="3">
    <source>
        <dbReference type="RuleBase" id="RU362118"/>
    </source>
</evidence>
<dbReference type="RefSeq" id="XP_007291474.1">
    <property type="nucleotide sequence ID" value="XM_007291412.1"/>
</dbReference>
<accession>K1X0U3</accession>
<dbReference type="STRING" id="1072389.K1X0U3"/>
<dbReference type="PANTHER" id="PTHR42699">
    <property type="match status" value="1"/>
</dbReference>
<dbReference type="KEGG" id="mbe:MBM_03585"/>
<dbReference type="AlphaFoldDB" id="K1X0U3"/>
<gene>
    <name evidence="4" type="ORF">MBM_03585</name>
</gene>
<keyword evidence="5" id="KW-1185">Reference proteome</keyword>
<evidence type="ECO:0000313" key="5">
    <source>
        <dbReference type="Proteomes" id="UP000006753"/>
    </source>
</evidence>
<dbReference type="GeneID" id="18759520"/>
<dbReference type="OrthoDB" id="10047078at2759"/>
<dbReference type="InterPro" id="IPR015421">
    <property type="entry name" value="PyrdxlP-dep_Trfase_major"/>
</dbReference>
<dbReference type="eggNOG" id="KOG0053">
    <property type="taxonomic scope" value="Eukaryota"/>
</dbReference>
<reference evidence="4 5" key="1">
    <citation type="journal article" date="2012" name="BMC Genomics">
        <title>Sequencing the genome of Marssonina brunnea reveals fungus-poplar co-evolution.</title>
        <authorList>
            <person name="Zhu S."/>
            <person name="Cao Y.-Z."/>
            <person name="Jiang C."/>
            <person name="Tan B.-Y."/>
            <person name="Wang Z."/>
            <person name="Feng S."/>
            <person name="Zhang L."/>
            <person name="Su X.-H."/>
            <person name="Brejova B."/>
            <person name="Vinar T."/>
            <person name="Xu M."/>
            <person name="Wang M.-X."/>
            <person name="Zhang S.-G."/>
            <person name="Huang M.-R."/>
            <person name="Wu R."/>
            <person name="Zhou Y."/>
        </authorList>
    </citation>
    <scope>NUCLEOTIDE SEQUENCE [LARGE SCALE GENOMIC DNA]</scope>
    <source>
        <strain evidence="4 5">MB_m1</strain>
    </source>
</reference>
<organism evidence="4 5">
    <name type="scientific">Marssonina brunnea f. sp. multigermtubi (strain MB_m1)</name>
    <name type="common">Marssonina leaf spot fungus</name>
    <dbReference type="NCBI Taxonomy" id="1072389"/>
    <lineage>
        <taxon>Eukaryota</taxon>
        <taxon>Fungi</taxon>
        <taxon>Dikarya</taxon>
        <taxon>Ascomycota</taxon>
        <taxon>Pezizomycotina</taxon>
        <taxon>Leotiomycetes</taxon>
        <taxon>Helotiales</taxon>
        <taxon>Drepanopezizaceae</taxon>
        <taxon>Drepanopeziza</taxon>
    </lineage>
</organism>
<dbReference type="InterPro" id="IPR015424">
    <property type="entry name" value="PyrdxlP-dep_Trfase"/>
</dbReference>
<name>K1X0U3_MARBU</name>
<dbReference type="GO" id="GO:0019346">
    <property type="term" value="P:transsulfuration"/>
    <property type="evidence" value="ECO:0007669"/>
    <property type="project" value="InterPro"/>
</dbReference>
<dbReference type="GO" id="GO:0030170">
    <property type="term" value="F:pyridoxal phosphate binding"/>
    <property type="evidence" value="ECO:0007669"/>
    <property type="project" value="InterPro"/>
</dbReference>
<comment type="similarity">
    <text evidence="3">Belongs to the trans-sulfuration enzymes family.</text>
</comment>
<proteinExistence type="inferred from homology"/>
<dbReference type="Gene3D" id="3.40.640.10">
    <property type="entry name" value="Type I PLP-dependent aspartate aminotransferase-like (Major domain)"/>
    <property type="match status" value="1"/>
</dbReference>
<dbReference type="InterPro" id="IPR015422">
    <property type="entry name" value="PyrdxlP-dep_Trfase_small"/>
</dbReference>
<dbReference type="OMA" id="QPYVQTV"/>
<comment type="cofactor">
    <cofactor evidence="1 3">
        <name>pyridoxal 5'-phosphate</name>
        <dbReference type="ChEBI" id="CHEBI:597326"/>
    </cofactor>
</comment>
<dbReference type="EMBL" id="JH921433">
    <property type="protein sequence ID" value="EKD18592.1"/>
    <property type="molecule type" value="Genomic_DNA"/>
</dbReference>
<dbReference type="Gene3D" id="3.90.1150.10">
    <property type="entry name" value="Aspartate Aminotransferase, domain 1"/>
    <property type="match status" value="1"/>
</dbReference>
<keyword evidence="2 3" id="KW-0663">Pyridoxal phosphate</keyword>
<evidence type="ECO:0000256" key="1">
    <source>
        <dbReference type="ARBA" id="ARBA00001933"/>
    </source>
</evidence>
<sequence length="546" mass="61287">MAPARKLQTPHFGAIPPYAHHAITTHMPGWDNLLRIMEKDVTLLRQITSIYPRMMLHRDIESLNAVVVEKFGKEGEDVLLFSAPESVTSCQAFVTSPAHGLDSVSASDVTTKVLDSNVRLYAIFFPELETSLFMRFWMDAGVGISSRLAESALQHLDLLHEVLDPDSESEPKVEVSPADAMLRDRIAGLLERAPVEPARAAKVKKDDVYLFQTGMSAIYTVYQYLLSKYKAKTVLFGFAFHSTPHVLEDFGPGYKFFGLGTADELVLLEAYLEEERKEGRKTQALWAEFPANPLLVTPDLAKLKSLADEYGFLLVVDDTLASFCNVDLLGVADIVVSSLTKSFSGYADVMAASAVLNPSAKRYEELKELFERQYVNRFWGGDAEALEVNSRDYLERSMKLNRNTETLVGYLQNLVGNKKSSVKKVYCTNTSETLKNYKDRMRPPTADFTPGFGCLFSVKFKKPEAIKAFYNNLNVHQGPHLGAHLTLALPYVKCLYGKDQLDWAQQYDLRETQCRISVGLEDTKELLATFKAALEWADAIEPELWI</sequence>
<dbReference type="HOGENOM" id="CLU_011302_3_0_1"/>
<dbReference type="GO" id="GO:0003962">
    <property type="term" value="F:cystathionine gamma-synthase activity"/>
    <property type="evidence" value="ECO:0007669"/>
    <property type="project" value="TreeGrafter"/>
</dbReference>
<dbReference type="SUPFAM" id="SSF53383">
    <property type="entry name" value="PLP-dependent transferases"/>
    <property type="match status" value="1"/>
</dbReference>
<dbReference type="Pfam" id="PF01053">
    <property type="entry name" value="Cys_Met_Meta_PP"/>
    <property type="match status" value="1"/>
</dbReference>
<evidence type="ECO:0000256" key="2">
    <source>
        <dbReference type="ARBA" id="ARBA00022898"/>
    </source>
</evidence>
<dbReference type="InParanoid" id="K1X0U3"/>
<dbReference type="PANTHER" id="PTHR42699:SF1">
    <property type="entry name" value="CYSTATHIONINE GAMMA-SYNTHASE-RELATED"/>
    <property type="match status" value="1"/>
</dbReference>
<dbReference type="Proteomes" id="UP000006753">
    <property type="component" value="Unassembled WGS sequence"/>
</dbReference>
<dbReference type="InterPro" id="IPR051750">
    <property type="entry name" value="Trans-sulfuration_enzymes"/>
</dbReference>
<evidence type="ECO:0000313" key="4">
    <source>
        <dbReference type="EMBL" id="EKD18592.1"/>
    </source>
</evidence>
<dbReference type="InterPro" id="IPR000277">
    <property type="entry name" value="Cys/Met-Metab_PyrdxlP-dep_enz"/>
</dbReference>
<protein>
    <submittedName>
        <fullName evidence="4">Cystathionine gamma-synthase</fullName>
    </submittedName>
</protein>